<gene>
    <name evidence="1" type="ORF">C2E21_2614</name>
</gene>
<dbReference type="GO" id="GO:0005975">
    <property type="term" value="P:carbohydrate metabolic process"/>
    <property type="evidence" value="ECO:0007669"/>
    <property type="project" value="InterPro"/>
</dbReference>
<dbReference type="InterPro" id="IPR008928">
    <property type="entry name" value="6-hairpin_glycosidase_sf"/>
</dbReference>
<dbReference type="OrthoDB" id="2591256at2759"/>
<evidence type="ECO:0000313" key="2">
    <source>
        <dbReference type="Proteomes" id="UP000239899"/>
    </source>
</evidence>
<sequence length="365" mass="39120">MNRLSAEATEAGLRATLGNINMQQGYTQYNGQDSIPVGTVCHEETLGDYASFVNIQEGTPELGGQLWCDYKMSDTDFLLLPSVAAFFLNTTQGELLDANANLVLQLARPFAADPTIENLISIRPGQSVGDWRDSETGLAFAPIPFDVNVALVPAALRAIEAVAGGEGNLTFYALSLQSNGTKVPVMQSDLSFSLLYGSNLPESLIRAVPALLAEFPAGLLTPAGMVVASPSYAGIEPELESALYQNFTNGFYHGEVVWGFVEAMMVEGLERQLALCDSPSAPTWCSDSQLVSQLRTALDRLWGTIVNNADVAFSEVWSWKYENGGYRTASLAETSATSTESNAVQLWSHAFIAVPGPTGGTLLEL</sequence>
<dbReference type="AlphaFoldDB" id="A0A2P6TYA1"/>
<organism evidence="1 2">
    <name type="scientific">Chlorella sorokiniana</name>
    <name type="common">Freshwater green alga</name>
    <dbReference type="NCBI Taxonomy" id="3076"/>
    <lineage>
        <taxon>Eukaryota</taxon>
        <taxon>Viridiplantae</taxon>
        <taxon>Chlorophyta</taxon>
        <taxon>core chlorophytes</taxon>
        <taxon>Trebouxiophyceae</taxon>
        <taxon>Chlorellales</taxon>
        <taxon>Chlorellaceae</taxon>
        <taxon>Chlorella clade</taxon>
        <taxon>Chlorella</taxon>
    </lineage>
</organism>
<reference evidence="1 2" key="1">
    <citation type="journal article" date="2018" name="Plant J.">
        <title>Genome sequences of Chlorella sorokiniana UTEX 1602 and Micractinium conductrix SAG 241.80: implications to maltose excretion by a green alga.</title>
        <authorList>
            <person name="Arriola M.B."/>
            <person name="Velmurugan N."/>
            <person name="Zhang Y."/>
            <person name="Plunkett M.H."/>
            <person name="Hondzo H."/>
            <person name="Barney B.M."/>
        </authorList>
    </citation>
    <scope>NUCLEOTIDE SEQUENCE [LARGE SCALE GENOMIC DNA]</scope>
    <source>
        <strain evidence="2">UTEX 1602</strain>
    </source>
</reference>
<accession>A0A2P6TYA1</accession>
<dbReference type="Proteomes" id="UP000239899">
    <property type="component" value="Unassembled WGS sequence"/>
</dbReference>
<evidence type="ECO:0000313" key="1">
    <source>
        <dbReference type="EMBL" id="PRW59045.1"/>
    </source>
</evidence>
<comment type="caution">
    <text evidence="1">The sequence shown here is derived from an EMBL/GenBank/DDBJ whole genome shotgun (WGS) entry which is preliminary data.</text>
</comment>
<dbReference type="SUPFAM" id="SSF48208">
    <property type="entry name" value="Six-hairpin glycosidases"/>
    <property type="match status" value="1"/>
</dbReference>
<proteinExistence type="predicted"/>
<protein>
    <submittedName>
        <fullName evidence="1">Lipo</fullName>
    </submittedName>
</protein>
<name>A0A2P6TYA1_CHLSO</name>
<dbReference type="EMBL" id="LHPG02000004">
    <property type="protein sequence ID" value="PRW59045.1"/>
    <property type="molecule type" value="Genomic_DNA"/>
</dbReference>
<keyword evidence="2" id="KW-1185">Reference proteome</keyword>